<comment type="caution">
    <text evidence="2">The sequence shown here is derived from an EMBL/GenBank/DDBJ whole genome shotgun (WGS) entry which is preliminary data.</text>
</comment>
<evidence type="ECO:0000313" key="2">
    <source>
        <dbReference type="EMBL" id="MBP1999287.1"/>
    </source>
</evidence>
<protein>
    <recommendedName>
        <fullName evidence="4">Cellobiose phosphorylase</fullName>
    </recommendedName>
</protein>
<keyword evidence="1" id="KW-1133">Transmembrane helix</keyword>
<keyword evidence="1" id="KW-0812">Transmembrane</keyword>
<evidence type="ECO:0008006" key="4">
    <source>
        <dbReference type="Google" id="ProtNLM"/>
    </source>
</evidence>
<feature type="transmembrane region" description="Helical" evidence="1">
    <location>
        <begin position="61"/>
        <end position="82"/>
    </location>
</feature>
<keyword evidence="1" id="KW-0472">Membrane</keyword>
<gene>
    <name evidence="2" type="ORF">J2Z69_000306</name>
</gene>
<organism evidence="2 3">
    <name type="scientific">Paenibacillus shirakamiensis</name>
    <dbReference type="NCBI Taxonomy" id="1265935"/>
    <lineage>
        <taxon>Bacteria</taxon>
        <taxon>Bacillati</taxon>
        <taxon>Bacillota</taxon>
        <taxon>Bacilli</taxon>
        <taxon>Bacillales</taxon>
        <taxon>Paenibacillaceae</taxon>
        <taxon>Paenibacillus</taxon>
    </lineage>
</organism>
<dbReference type="EMBL" id="JAGGLD010000001">
    <property type="protein sequence ID" value="MBP1999287.1"/>
    <property type="molecule type" value="Genomic_DNA"/>
</dbReference>
<sequence length="83" mass="9218">MEAYYNCMRCMNKRVRIMTVDGNHYEGVITNVDRENVYLDTRGEGRTVQTSGFYPGYGYGYGYGAGAGILSLSLFSLLALALI</sequence>
<dbReference type="InterPro" id="IPR010920">
    <property type="entry name" value="LSM_dom_sf"/>
</dbReference>
<proteinExistence type="predicted"/>
<dbReference type="RefSeq" id="WP_209858535.1">
    <property type="nucleotide sequence ID" value="NZ_JAGGLD010000001.1"/>
</dbReference>
<accession>A0ABS4JC32</accession>
<keyword evidence="3" id="KW-1185">Reference proteome</keyword>
<reference evidence="2 3" key="1">
    <citation type="submission" date="2021-03" db="EMBL/GenBank/DDBJ databases">
        <title>Genomic Encyclopedia of Type Strains, Phase IV (KMG-IV): sequencing the most valuable type-strain genomes for metagenomic binning, comparative biology and taxonomic classification.</title>
        <authorList>
            <person name="Goeker M."/>
        </authorList>
    </citation>
    <scope>NUCLEOTIDE SEQUENCE [LARGE SCALE GENOMIC DNA]</scope>
    <source>
        <strain evidence="2 3">DSM 26806</strain>
    </source>
</reference>
<evidence type="ECO:0000256" key="1">
    <source>
        <dbReference type="SAM" id="Phobius"/>
    </source>
</evidence>
<evidence type="ECO:0000313" key="3">
    <source>
        <dbReference type="Proteomes" id="UP001519288"/>
    </source>
</evidence>
<name>A0ABS4JC32_9BACL</name>
<dbReference type="SUPFAM" id="SSF50182">
    <property type="entry name" value="Sm-like ribonucleoproteins"/>
    <property type="match status" value="1"/>
</dbReference>
<dbReference type="Proteomes" id="UP001519288">
    <property type="component" value="Unassembled WGS sequence"/>
</dbReference>